<proteinExistence type="inferred from homology"/>
<dbReference type="InterPro" id="IPR008030">
    <property type="entry name" value="NmrA-like"/>
</dbReference>
<evidence type="ECO:0000313" key="5">
    <source>
        <dbReference type="Proteomes" id="UP000638353"/>
    </source>
</evidence>
<keyword evidence="2" id="KW-0521">NADP</keyword>
<organism evidence="4 5">
    <name type="scientific">Streptomyces finlayi</name>
    <dbReference type="NCBI Taxonomy" id="67296"/>
    <lineage>
        <taxon>Bacteria</taxon>
        <taxon>Bacillati</taxon>
        <taxon>Actinomycetota</taxon>
        <taxon>Actinomycetes</taxon>
        <taxon>Kitasatosporales</taxon>
        <taxon>Streptomycetaceae</taxon>
        <taxon>Streptomyces</taxon>
    </lineage>
</organism>
<dbReference type="Proteomes" id="UP000638353">
    <property type="component" value="Unassembled WGS sequence"/>
</dbReference>
<dbReference type="PANTHER" id="PTHR42748">
    <property type="entry name" value="NITROGEN METABOLITE REPRESSION PROTEIN NMRA FAMILY MEMBER"/>
    <property type="match status" value="1"/>
</dbReference>
<accession>A0A918X3W2</accession>
<evidence type="ECO:0000259" key="3">
    <source>
        <dbReference type="Pfam" id="PF05368"/>
    </source>
</evidence>
<feature type="domain" description="NmrA-like" evidence="3">
    <location>
        <begin position="6"/>
        <end position="232"/>
    </location>
</feature>
<dbReference type="AlphaFoldDB" id="A0A918X3W2"/>
<dbReference type="Pfam" id="PF05368">
    <property type="entry name" value="NmrA"/>
    <property type="match status" value="1"/>
</dbReference>
<dbReference type="PANTHER" id="PTHR42748:SF7">
    <property type="entry name" value="NMRA LIKE REDOX SENSOR 1-RELATED"/>
    <property type="match status" value="1"/>
</dbReference>
<name>A0A918X3W2_9ACTN</name>
<reference evidence="4" key="1">
    <citation type="journal article" date="2014" name="Int. J. Syst. Evol. Microbiol.">
        <title>Complete genome sequence of Corynebacterium casei LMG S-19264T (=DSM 44701T), isolated from a smear-ripened cheese.</title>
        <authorList>
            <consortium name="US DOE Joint Genome Institute (JGI-PGF)"/>
            <person name="Walter F."/>
            <person name="Albersmeier A."/>
            <person name="Kalinowski J."/>
            <person name="Ruckert C."/>
        </authorList>
    </citation>
    <scope>NUCLEOTIDE SEQUENCE</scope>
    <source>
        <strain evidence="4">JCM 4637</strain>
    </source>
</reference>
<comment type="similarity">
    <text evidence="1">Belongs to the NmrA-type oxidoreductase family.</text>
</comment>
<comment type="caution">
    <text evidence="4">The sequence shown here is derived from an EMBL/GenBank/DDBJ whole genome shotgun (WGS) entry which is preliminary data.</text>
</comment>
<dbReference type="InterPro" id="IPR036291">
    <property type="entry name" value="NAD(P)-bd_dom_sf"/>
</dbReference>
<dbReference type="Gene3D" id="3.40.50.720">
    <property type="entry name" value="NAD(P)-binding Rossmann-like Domain"/>
    <property type="match status" value="1"/>
</dbReference>
<evidence type="ECO:0000256" key="1">
    <source>
        <dbReference type="ARBA" id="ARBA00006328"/>
    </source>
</evidence>
<evidence type="ECO:0000313" key="4">
    <source>
        <dbReference type="EMBL" id="GHD09328.1"/>
    </source>
</evidence>
<gene>
    <name evidence="4" type="ORF">GCM10010334_63540</name>
</gene>
<protein>
    <submittedName>
        <fullName evidence="4">Nucleotide-diphosphate-sugar epimerase</fullName>
    </submittedName>
</protein>
<reference evidence="4" key="2">
    <citation type="submission" date="2020-09" db="EMBL/GenBank/DDBJ databases">
        <authorList>
            <person name="Sun Q."/>
            <person name="Ohkuma M."/>
        </authorList>
    </citation>
    <scope>NUCLEOTIDE SEQUENCE</scope>
    <source>
        <strain evidence="4">JCM 4637</strain>
    </source>
</reference>
<dbReference type="SUPFAM" id="SSF51735">
    <property type="entry name" value="NAD(P)-binding Rossmann-fold domains"/>
    <property type="match status" value="1"/>
</dbReference>
<dbReference type="InterPro" id="IPR051164">
    <property type="entry name" value="NmrA-like_oxidored"/>
</dbReference>
<sequence>MTPRYLITGATGAQGGAIARYLAAHGTEVIGLVRDPEKPAPTGVTLLAADLGDADAVQEAFTGITHAVVTIPLEYDPDTVLTYARNVATAARTARLRRLVFNTNTALPETTTPYAAFETRRAAEDVIRASGVPTVVLRPPVYLDNLFSPWHGPDLVDHGVLAYPLRADQPVAWLSHDDLARLVAAALDNDALVGRVLDVGGADVLTGPELARAFAQVLGRDVTYVPLDVRRFEDGLARAVGAAAAAGVAGVYHHAHTDPALLAADPAHTERELGVRLTPAVEWIRAQSWEHWAAG</sequence>
<evidence type="ECO:0000256" key="2">
    <source>
        <dbReference type="ARBA" id="ARBA00022857"/>
    </source>
</evidence>
<dbReference type="RefSeq" id="WP_189826261.1">
    <property type="nucleotide sequence ID" value="NZ_BMVC01000015.1"/>
</dbReference>
<dbReference type="EMBL" id="BMVC01000015">
    <property type="protein sequence ID" value="GHD09328.1"/>
    <property type="molecule type" value="Genomic_DNA"/>
</dbReference>